<dbReference type="AlphaFoldDB" id="A0A177Y5P8"/>
<name>A0A177Y5P8_9VIBR</name>
<dbReference type="InterPro" id="IPR023296">
    <property type="entry name" value="Glyco_hydro_beta-prop_sf"/>
</dbReference>
<evidence type="ECO:0000313" key="1">
    <source>
        <dbReference type="EMBL" id="OAJ96178.1"/>
    </source>
</evidence>
<reference evidence="1 2" key="1">
    <citation type="journal article" date="2016" name="Syst. Appl. Microbiol.">
        <title>Vibrio bivalvicida sp. nov., a novel larval pathogen for bivalve molluscs reared in a hatchery.</title>
        <authorList>
            <person name="Dubert J."/>
            <person name="Romalde J.L."/>
            <person name="Prado S."/>
            <person name="Barja J.L."/>
        </authorList>
    </citation>
    <scope>NUCLEOTIDE SEQUENCE [LARGE SCALE GENOMIC DNA]</scope>
    <source>
        <strain evidence="1 2">605</strain>
    </source>
</reference>
<dbReference type="PANTHER" id="PTHR35279">
    <property type="match status" value="1"/>
</dbReference>
<evidence type="ECO:0008006" key="3">
    <source>
        <dbReference type="Google" id="ProtNLM"/>
    </source>
</evidence>
<dbReference type="Gene3D" id="2.115.10.20">
    <property type="entry name" value="Glycosyl hydrolase domain, family 43"/>
    <property type="match status" value="2"/>
</dbReference>
<dbReference type="EMBL" id="LLEI02000010">
    <property type="protein sequence ID" value="OAJ96178.1"/>
    <property type="molecule type" value="Genomic_DNA"/>
</dbReference>
<evidence type="ECO:0000313" key="2">
    <source>
        <dbReference type="Proteomes" id="UP000078406"/>
    </source>
</evidence>
<dbReference type="PANTHER" id="PTHR35279:SF1">
    <property type="entry name" value="ARABINANASE_LEVANSUCRASE_INVERTASE"/>
    <property type="match status" value="1"/>
</dbReference>
<sequence>MHWKKLGLVYCVNKESSWMHSHAAVPFAENIKDDLFRIYFTTRDAYNRSHTSYLTIDICKPTEIIEVSDKPVISPGRLGSFDDSGAMGSWVINHDGKKFLHYIGWNLGGTVPFRNSIGLAESKDGGLTFERVFEGPILDRTKEEPQFCSNSCVIVEDGLWRMWYISCVNWFERDGQIMHRYHIKYATSLDGIEWNRDGIVSIDFDSSDEYAISRPSVLKEGDIYRMWYSFRGESYRIGYAESTDGVHWSRKDSEVGIDVSAEGWDSEMIEYPYVFKHKDTLYMLYNGNDYGKTGFGLAVLSEQ</sequence>
<accession>A0A177Y5P8</accession>
<dbReference type="Proteomes" id="UP000078406">
    <property type="component" value="Unassembled WGS sequence"/>
</dbReference>
<proteinExistence type="predicted"/>
<dbReference type="SUPFAM" id="SSF75005">
    <property type="entry name" value="Arabinanase/levansucrase/invertase"/>
    <property type="match status" value="1"/>
</dbReference>
<organism evidence="1 2">
    <name type="scientific">Vibrio bivalvicida</name>
    <dbReference type="NCBI Taxonomy" id="1276888"/>
    <lineage>
        <taxon>Bacteria</taxon>
        <taxon>Pseudomonadati</taxon>
        <taxon>Pseudomonadota</taxon>
        <taxon>Gammaproteobacteria</taxon>
        <taxon>Vibrionales</taxon>
        <taxon>Vibrionaceae</taxon>
        <taxon>Vibrio</taxon>
        <taxon>Vibrio oreintalis group</taxon>
    </lineage>
</organism>
<gene>
    <name evidence="1" type="ORF">APB76_01340</name>
</gene>
<comment type="caution">
    <text evidence="1">The sequence shown here is derived from an EMBL/GenBank/DDBJ whole genome shotgun (WGS) entry which is preliminary data.</text>
</comment>
<dbReference type="RefSeq" id="WP_054962619.1">
    <property type="nucleotide sequence ID" value="NZ_LLEI02000010.1"/>
</dbReference>
<protein>
    <recommendedName>
        <fullName evidence="3">Glycosyl hydrolase family 32 N-terminal domain-containing protein</fullName>
    </recommendedName>
</protein>